<evidence type="ECO:0000256" key="1">
    <source>
        <dbReference type="SAM" id="MobiDB-lite"/>
    </source>
</evidence>
<name>A0A166NNJ2_9EURO</name>
<dbReference type="Proteomes" id="UP000242877">
    <property type="component" value="Unassembled WGS sequence"/>
</dbReference>
<feature type="compositionally biased region" description="Basic and acidic residues" evidence="1">
    <location>
        <begin position="32"/>
        <end position="43"/>
    </location>
</feature>
<dbReference type="VEuPathDB" id="FungiDB:AAP_03460"/>
<evidence type="ECO:0000313" key="2">
    <source>
        <dbReference type="EMBL" id="KZZ91290.1"/>
    </source>
</evidence>
<organism evidence="2 3">
    <name type="scientific">Ascosphaera apis ARSEF 7405</name>
    <dbReference type="NCBI Taxonomy" id="392613"/>
    <lineage>
        <taxon>Eukaryota</taxon>
        <taxon>Fungi</taxon>
        <taxon>Dikarya</taxon>
        <taxon>Ascomycota</taxon>
        <taxon>Pezizomycotina</taxon>
        <taxon>Eurotiomycetes</taxon>
        <taxon>Eurotiomycetidae</taxon>
        <taxon>Onygenales</taxon>
        <taxon>Ascosphaeraceae</taxon>
        <taxon>Ascosphaera</taxon>
    </lineage>
</organism>
<dbReference type="AlphaFoldDB" id="A0A166NNJ2"/>
<sequence length="129" mass="15078">MDPISETEEPLADSSDDGQPFDTSLKPHNFKQRSEAHLTERHDGFSPRILEHRLMETNINYRHLLNLAKSGSINQIDASAHTFAPDRRSARRKTRRRRGVDKSFEDEDAILDLLDEYSYKLDIEKEIRR</sequence>
<dbReference type="OrthoDB" id="10608235at2759"/>
<keyword evidence="3" id="KW-1185">Reference proteome</keyword>
<comment type="caution">
    <text evidence="2">The sequence shown here is derived from an EMBL/GenBank/DDBJ whole genome shotgun (WGS) entry which is preliminary data.</text>
</comment>
<reference evidence="2 3" key="1">
    <citation type="journal article" date="2016" name="Genome Biol. Evol.">
        <title>Divergent and convergent evolution of fungal pathogenicity.</title>
        <authorList>
            <person name="Shang Y."/>
            <person name="Xiao G."/>
            <person name="Zheng P."/>
            <person name="Cen K."/>
            <person name="Zhan S."/>
            <person name="Wang C."/>
        </authorList>
    </citation>
    <scope>NUCLEOTIDE SEQUENCE [LARGE SCALE GENOMIC DNA]</scope>
    <source>
        <strain evidence="2 3">ARSEF 7405</strain>
    </source>
</reference>
<protein>
    <submittedName>
        <fullName evidence="2">Uncharacterized protein</fullName>
    </submittedName>
</protein>
<feature type="compositionally biased region" description="Acidic residues" evidence="1">
    <location>
        <begin position="1"/>
        <end position="16"/>
    </location>
</feature>
<evidence type="ECO:0000313" key="3">
    <source>
        <dbReference type="Proteomes" id="UP000242877"/>
    </source>
</evidence>
<dbReference type="EMBL" id="AZGZ01000014">
    <property type="protein sequence ID" value="KZZ91290.1"/>
    <property type="molecule type" value="Genomic_DNA"/>
</dbReference>
<feature type="region of interest" description="Disordered" evidence="1">
    <location>
        <begin position="1"/>
        <end position="43"/>
    </location>
</feature>
<gene>
    <name evidence="2" type="ORF">AAP_03460</name>
</gene>
<accession>A0A166NNJ2</accession>
<proteinExistence type="predicted"/>